<dbReference type="GO" id="GO:0008080">
    <property type="term" value="F:N-acetyltransferase activity"/>
    <property type="evidence" value="ECO:0007669"/>
    <property type="project" value="UniProtKB-ARBA"/>
</dbReference>
<dbReference type="InterPro" id="IPR051016">
    <property type="entry name" value="Diverse_Substrate_AcTransf"/>
</dbReference>
<name>A0A3G9IWF1_9BACL</name>
<dbReference type="EMBL" id="AP019308">
    <property type="protein sequence ID" value="BBH22846.1"/>
    <property type="molecule type" value="Genomic_DNA"/>
</dbReference>
<keyword evidence="4" id="KW-1185">Reference proteome</keyword>
<dbReference type="OrthoDB" id="9792929at2"/>
<dbReference type="PANTHER" id="PTHR10545">
    <property type="entry name" value="DIAMINE N-ACETYLTRANSFERASE"/>
    <property type="match status" value="1"/>
</dbReference>
<dbReference type="RefSeq" id="WP_125661589.1">
    <property type="nucleotide sequence ID" value="NZ_AP019308.1"/>
</dbReference>
<evidence type="ECO:0000256" key="1">
    <source>
        <dbReference type="ARBA" id="ARBA00022679"/>
    </source>
</evidence>
<dbReference type="PROSITE" id="PS51186">
    <property type="entry name" value="GNAT"/>
    <property type="match status" value="1"/>
</dbReference>
<evidence type="ECO:0000256" key="2">
    <source>
        <dbReference type="ARBA" id="ARBA00023315"/>
    </source>
</evidence>
<keyword evidence="2" id="KW-0012">Acyltransferase</keyword>
<sequence>MSQFLTRQATIQDLNELVQLFDNYRVYYERDSNRDAVREFLWNRFEHNESILFITINKESGEGVGFTQLYPSFSSVSMQRIWILNDLFVSEAYRGKQVGSRLLDAAKEYAILTKAMRIELSTAHTNETAQRLYEKNGYEVSAAFLNYSLSL</sequence>
<organism evidence="3 4">
    <name type="scientific">Paenibacillus baekrokdamisoli</name>
    <dbReference type="NCBI Taxonomy" id="1712516"/>
    <lineage>
        <taxon>Bacteria</taxon>
        <taxon>Bacillati</taxon>
        <taxon>Bacillota</taxon>
        <taxon>Bacilli</taxon>
        <taxon>Bacillales</taxon>
        <taxon>Paenibacillaceae</taxon>
        <taxon>Paenibacillus</taxon>
    </lineage>
</organism>
<dbReference type="InterPro" id="IPR016181">
    <property type="entry name" value="Acyl_CoA_acyltransferase"/>
</dbReference>
<dbReference type="Gene3D" id="3.40.630.30">
    <property type="match status" value="1"/>
</dbReference>
<dbReference type="AlphaFoldDB" id="A0A3G9IWF1"/>
<dbReference type="Proteomes" id="UP000275368">
    <property type="component" value="Chromosome"/>
</dbReference>
<keyword evidence="1 3" id="KW-0808">Transferase</keyword>
<accession>A0A3G9IWF1</accession>
<dbReference type="KEGG" id="pbk:Back11_41910"/>
<reference evidence="3 4" key="1">
    <citation type="submission" date="2018-11" db="EMBL/GenBank/DDBJ databases">
        <title>Complete genome sequence of Paenibacillus baekrokdamisoli strain KCTC 33723.</title>
        <authorList>
            <person name="Kang S.W."/>
            <person name="Lee K.C."/>
            <person name="Kim K.K."/>
            <person name="Kim J.S."/>
            <person name="Kim D.S."/>
            <person name="Ko S.H."/>
            <person name="Yang S.H."/>
            <person name="Lee J.S."/>
        </authorList>
    </citation>
    <scope>NUCLEOTIDE SEQUENCE [LARGE SCALE GENOMIC DNA]</scope>
    <source>
        <strain evidence="3 4">KCTC 33723</strain>
    </source>
</reference>
<dbReference type="CDD" id="cd04301">
    <property type="entry name" value="NAT_SF"/>
    <property type="match status" value="1"/>
</dbReference>
<proteinExistence type="predicted"/>
<evidence type="ECO:0000313" key="3">
    <source>
        <dbReference type="EMBL" id="BBH22846.1"/>
    </source>
</evidence>
<protein>
    <submittedName>
        <fullName evidence="3">N-acetyltransferase</fullName>
    </submittedName>
</protein>
<gene>
    <name evidence="3" type="ORF">Back11_41910</name>
</gene>
<evidence type="ECO:0000313" key="4">
    <source>
        <dbReference type="Proteomes" id="UP000275368"/>
    </source>
</evidence>
<dbReference type="Pfam" id="PF00583">
    <property type="entry name" value="Acetyltransf_1"/>
    <property type="match status" value="1"/>
</dbReference>
<dbReference type="PANTHER" id="PTHR10545:SF29">
    <property type="entry name" value="GH14572P-RELATED"/>
    <property type="match status" value="1"/>
</dbReference>
<dbReference type="InterPro" id="IPR000182">
    <property type="entry name" value="GNAT_dom"/>
</dbReference>
<dbReference type="SUPFAM" id="SSF55729">
    <property type="entry name" value="Acyl-CoA N-acyltransferases (Nat)"/>
    <property type="match status" value="1"/>
</dbReference>